<dbReference type="PANTHER" id="PTHR46586">
    <property type="entry name" value="ANKYRIN REPEAT-CONTAINING PROTEIN"/>
    <property type="match status" value="1"/>
</dbReference>
<gene>
    <name evidence="1" type="ORF">DFA_07088</name>
</gene>
<evidence type="ECO:0000313" key="1">
    <source>
        <dbReference type="EMBL" id="EGG19975.1"/>
    </source>
</evidence>
<proteinExistence type="predicted"/>
<dbReference type="SUPFAM" id="SSF48403">
    <property type="entry name" value="Ankyrin repeat"/>
    <property type="match status" value="1"/>
</dbReference>
<dbReference type="Pfam" id="PF12796">
    <property type="entry name" value="Ank_2"/>
    <property type="match status" value="1"/>
</dbReference>
<dbReference type="EMBL" id="GL883013">
    <property type="protein sequence ID" value="EGG19975.1"/>
    <property type="molecule type" value="Genomic_DNA"/>
</dbReference>
<dbReference type="KEGG" id="dfa:DFA_07088"/>
<accession>F4PVG1</accession>
<name>F4PVG1_CACFS</name>
<evidence type="ECO:0008006" key="3">
    <source>
        <dbReference type="Google" id="ProtNLM"/>
    </source>
</evidence>
<dbReference type="Gene3D" id="1.25.40.20">
    <property type="entry name" value="Ankyrin repeat-containing domain"/>
    <property type="match status" value="2"/>
</dbReference>
<sequence length="441" mass="50191">MLSNTYHTLCRANGHFDIFKYLVENLTDKSYLKNTYGYLEGAISSGNLDFVKYVYENVTKDPRYSGIDKAAGKGSIEIIKFLHDNQVGKSNQWKGAMSRAVMNGHLSMVEWLHHNRTETGTTNEMDYACRNGHISIVEWLHFNRTEGCTTRAMDYAKTLEIVQFLHINRTEGATTNAIDNASSTGNLDIIKYLYANRTEGCTTKAWGNAIANNHIDIVKFLYENKIGQWTEEVMNQAIENNCSIEMILFIDDQLKVGCTSPTSVETAAKNGRLDIIQYLQQHHNTSFIWTFKIMDNAVEYGHIDIVKFLHDNRSEGCGGCALSSAAGKGNLEMVEFLYKNIVNQSNDKVNPYTRISSVPVMKYLLENNIIDMKSAQKNCRDDDCEIQALIKKYEATANEQPIKKIKKDPAYFDDQMLYHEERVEEDEGVEEDDANMAPIFF</sequence>
<dbReference type="Proteomes" id="UP000007797">
    <property type="component" value="Unassembled WGS sequence"/>
</dbReference>
<dbReference type="InterPro" id="IPR036770">
    <property type="entry name" value="Ankyrin_rpt-contain_sf"/>
</dbReference>
<dbReference type="Pfam" id="PF13637">
    <property type="entry name" value="Ank_4"/>
    <property type="match status" value="1"/>
</dbReference>
<dbReference type="OMA" id="CRANGHF"/>
<dbReference type="OrthoDB" id="74529at2759"/>
<reference evidence="2" key="1">
    <citation type="journal article" date="2011" name="Genome Res.">
        <title>Phylogeny-wide analysis of social amoeba genomes highlights ancient origins for complex intercellular communication.</title>
        <authorList>
            <person name="Heidel A.J."/>
            <person name="Lawal H.M."/>
            <person name="Felder M."/>
            <person name="Schilde C."/>
            <person name="Helps N.R."/>
            <person name="Tunggal B."/>
            <person name="Rivero F."/>
            <person name="John U."/>
            <person name="Schleicher M."/>
            <person name="Eichinger L."/>
            <person name="Platzer M."/>
            <person name="Noegel A.A."/>
            <person name="Schaap P."/>
            <person name="Gloeckner G."/>
        </authorList>
    </citation>
    <scope>NUCLEOTIDE SEQUENCE [LARGE SCALE GENOMIC DNA]</scope>
    <source>
        <strain evidence="2">SH3</strain>
    </source>
</reference>
<dbReference type="InterPro" id="IPR052050">
    <property type="entry name" value="SecEffector_AnkRepeat"/>
</dbReference>
<protein>
    <recommendedName>
        <fullName evidence="3">Ankyrin repeat-containing protein</fullName>
    </recommendedName>
</protein>
<dbReference type="AlphaFoldDB" id="F4PVG1"/>
<organism evidence="1 2">
    <name type="scientific">Cavenderia fasciculata</name>
    <name type="common">Slime mold</name>
    <name type="synonym">Dictyostelium fasciculatum</name>
    <dbReference type="NCBI Taxonomy" id="261658"/>
    <lineage>
        <taxon>Eukaryota</taxon>
        <taxon>Amoebozoa</taxon>
        <taxon>Evosea</taxon>
        <taxon>Eumycetozoa</taxon>
        <taxon>Dictyostelia</taxon>
        <taxon>Acytosteliales</taxon>
        <taxon>Cavenderiaceae</taxon>
        <taxon>Cavenderia</taxon>
    </lineage>
</organism>
<evidence type="ECO:0000313" key="2">
    <source>
        <dbReference type="Proteomes" id="UP000007797"/>
    </source>
</evidence>
<dbReference type="GeneID" id="14872145"/>
<dbReference type="InterPro" id="IPR002110">
    <property type="entry name" value="Ankyrin_rpt"/>
</dbReference>
<keyword evidence="2" id="KW-1185">Reference proteome</keyword>
<dbReference type="RefSeq" id="XP_004366958.1">
    <property type="nucleotide sequence ID" value="XM_004366901.1"/>
</dbReference>
<dbReference type="PANTHER" id="PTHR46586:SF3">
    <property type="entry name" value="ANKYRIN REPEAT-CONTAINING PROTEIN"/>
    <property type="match status" value="1"/>
</dbReference>